<dbReference type="RefSeq" id="WP_422863924.1">
    <property type="nucleotide sequence ID" value="NZ_JAMSKV010000006.1"/>
</dbReference>
<sequence length="105" mass="11741">MQVLQRAFAAMLRRLPAPIAEEIERNTFLRCTGAFKEPVPQAPDDLYKETSRLISGAGIAFGRGGQSVADYEATLRHYGTLYRALIDALGETERYKRNSFDDQTG</sequence>
<evidence type="ECO:0000313" key="2">
    <source>
        <dbReference type="Proteomes" id="UP001524587"/>
    </source>
</evidence>
<reference evidence="1 2" key="1">
    <citation type="submission" date="2022-06" db="EMBL/GenBank/DDBJ databases">
        <title>Endosaccharibacter gen. nov., sp. nov., endophytic bacteria isolated from sugarcane.</title>
        <authorList>
            <person name="Pitiwittayakul N."/>
            <person name="Yukphan P."/>
            <person name="Charoenyingcharoen P."/>
            <person name="Tanasupawat S."/>
        </authorList>
    </citation>
    <scope>NUCLEOTIDE SEQUENCE [LARGE SCALE GENOMIC DNA]</scope>
    <source>
        <strain evidence="1 2">KSS8</strain>
    </source>
</reference>
<gene>
    <name evidence="1" type="ORF">NFI95_08250</name>
</gene>
<accession>A0ABT1W6D7</accession>
<name>A0ABT1W6D7_9PROT</name>
<dbReference type="Proteomes" id="UP001524587">
    <property type="component" value="Unassembled WGS sequence"/>
</dbReference>
<keyword evidence="2" id="KW-1185">Reference proteome</keyword>
<proteinExistence type="predicted"/>
<protein>
    <submittedName>
        <fullName evidence="1">Uncharacterized protein</fullName>
    </submittedName>
</protein>
<evidence type="ECO:0000313" key="1">
    <source>
        <dbReference type="EMBL" id="MCQ8278443.1"/>
    </source>
</evidence>
<comment type="caution">
    <text evidence="1">The sequence shown here is derived from an EMBL/GenBank/DDBJ whole genome shotgun (WGS) entry which is preliminary data.</text>
</comment>
<dbReference type="EMBL" id="JAMSKV010000006">
    <property type="protein sequence ID" value="MCQ8278443.1"/>
    <property type="molecule type" value="Genomic_DNA"/>
</dbReference>
<organism evidence="1 2">
    <name type="scientific">Endosaccharibacter trunci</name>
    <dbReference type="NCBI Taxonomy" id="2812733"/>
    <lineage>
        <taxon>Bacteria</taxon>
        <taxon>Pseudomonadati</taxon>
        <taxon>Pseudomonadota</taxon>
        <taxon>Alphaproteobacteria</taxon>
        <taxon>Acetobacterales</taxon>
        <taxon>Acetobacteraceae</taxon>
        <taxon>Endosaccharibacter</taxon>
    </lineage>
</organism>